<dbReference type="OrthoDB" id="2123952at2759"/>
<dbReference type="SMART" id="SM00066">
    <property type="entry name" value="GAL4"/>
    <property type="match status" value="1"/>
</dbReference>
<feature type="compositionally biased region" description="Low complexity" evidence="6">
    <location>
        <begin position="236"/>
        <end position="249"/>
    </location>
</feature>
<dbReference type="PROSITE" id="PS00463">
    <property type="entry name" value="ZN2_CY6_FUNGAL_1"/>
    <property type="match status" value="1"/>
</dbReference>
<dbReference type="GO" id="GO:0005634">
    <property type="term" value="C:nucleus"/>
    <property type="evidence" value="ECO:0007669"/>
    <property type="project" value="UniProtKB-SubCell"/>
</dbReference>
<dbReference type="GeneID" id="19318003"/>
<keyword evidence="5" id="KW-0539">Nucleus</keyword>
<keyword evidence="4" id="KW-0804">Transcription</keyword>
<dbReference type="EMBL" id="KE361634">
    <property type="protein sequence ID" value="EPQ28593.1"/>
    <property type="molecule type" value="Genomic_DNA"/>
</dbReference>
<gene>
    <name evidence="8" type="ORF">PFL1_03896</name>
</gene>
<dbReference type="PROSITE" id="PS50048">
    <property type="entry name" value="ZN2_CY6_FUNGAL_2"/>
    <property type="match status" value="1"/>
</dbReference>
<dbReference type="KEGG" id="pfp:PFL1_03896"/>
<keyword evidence="2" id="KW-0479">Metal-binding</keyword>
<organism evidence="8 9">
    <name type="scientific">Pseudozyma flocculosa PF-1</name>
    <dbReference type="NCBI Taxonomy" id="1277687"/>
    <lineage>
        <taxon>Eukaryota</taxon>
        <taxon>Fungi</taxon>
        <taxon>Dikarya</taxon>
        <taxon>Basidiomycota</taxon>
        <taxon>Ustilaginomycotina</taxon>
        <taxon>Ustilaginomycetes</taxon>
        <taxon>Ustilaginales</taxon>
        <taxon>Ustilaginaceae</taxon>
        <taxon>Pseudozyma</taxon>
    </lineage>
</organism>
<dbReference type="RefSeq" id="XP_007879610.1">
    <property type="nucleotide sequence ID" value="XM_007881419.1"/>
</dbReference>
<accession>A0A061H7J7</accession>
<evidence type="ECO:0000256" key="5">
    <source>
        <dbReference type="ARBA" id="ARBA00023242"/>
    </source>
</evidence>
<feature type="compositionally biased region" description="Polar residues" evidence="6">
    <location>
        <begin position="734"/>
        <end position="769"/>
    </location>
</feature>
<feature type="region of interest" description="Disordered" evidence="6">
    <location>
        <begin position="142"/>
        <end position="195"/>
    </location>
</feature>
<evidence type="ECO:0000256" key="4">
    <source>
        <dbReference type="ARBA" id="ARBA00023163"/>
    </source>
</evidence>
<feature type="domain" description="Zn(2)-C6 fungal-type" evidence="7">
    <location>
        <begin position="98"/>
        <end position="127"/>
    </location>
</feature>
<keyword evidence="3" id="KW-0805">Transcription regulation</keyword>
<dbReference type="GO" id="GO:0000981">
    <property type="term" value="F:DNA-binding transcription factor activity, RNA polymerase II-specific"/>
    <property type="evidence" value="ECO:0007669"/>
    <property type="project" value="InterPro"/>
</dbReference>
<dbReference type="PANTHER" id="PTHR47338">
    <property type="entry name" value="ZN(II)2CYS6 TRANSCRIPTION FACTOR (EUROFUNG)-RELATED"/>
    <property type="match status" value="1"/>
</dbReference>
<dbReference type="Pfam" id="PF00172">
    <property type="entry name" value="Zn_clus"/>
    <property type="match status" value="1"/>
</dbReference>
<dbReference type="Gene3D" id="4.10.240.10">
    <property type="entry name" value="Zn(2)-C6 fungal-type DNA-binding domain"/>
    <property type="match status" value="1"/>
</dbReference>
<dbReference type="AlphaFoldDB" id="A0A061H7J7"/>
<dbReference type="SUPFAM" id="SSF57701">
    <property type="entry name" value="Zn2/Cys6 DNA-binding domain"/>
    <property type="match status" value="1"/>
</dbReference>
<comment type="subcellular location">
    <subcellularLocation>
        <location evidence="1">Nucleus</location>
    </subcellularLocation>
</comment>
<evidence type="ECO:0000256" key="2">
    <source>
        <dbReference type="ARBA" id="ARBA00022723"/>
    </source>
</evidence>
<evidence type="ECO:0000256" key="6">
    <source>
        <dbReference type="SAM" id="MobiDB-lite"/>
    </source>
</evidence>
<dbReference type="Pfam" id="PF04082">
    <property type="entry name" value="Fungal_trans"/>
    <property type="match status" value="1"/>
</dbReference>
<dbReference type="Proteomes" id="UP000053664">
    <property type="component" value="Unassembled WGS sequence"/>
</dbReference>
<sequence length="820" mass="86571">MSRLPHAPFSSSWDASRSFHHSTYASAGPSTYAQPHQPSWSSPSVASSSSSSRAPLSHNTSGAKDLDQPMPTPTTVITADGTTVYAATGRKRKRLQKACVACHKAKRRCDGGLPCSNCDFSGRTCCYSDANGKMVLPTARAGPNANGNANSPLSGSSSIAPSAAPRPPHPSESLGACMISAPPSHVHAESRPHPAAALRSPYASNVVHDTEAASSTMPRGSSQAHAQAQAPPPSAAPASKSSSESPKMALSHFGSLSAASASSLPDVPPERRRELISIFFAQLHPFSSVIDEISFLRDLSTSEVSPALLFSMYALAARFQQDVEEQHRFAAGETYARAARAMLTEEDANGCSALEQPSLENATALCLLAAHEAGMGRLQRALSYSSASVRMVIALRFHEGAIPEARHMTYSRDSFSGNVRRNSCQRLVCVAWALDILIASLVGQAPSVRADEIDACIANFRASNSDDVTKAFFSLTQIFAVFVRALDHARATRSAAAENAKGASDAARQCEESLHAWAEQLGPDERFDEANLNSTAKALAEIDSSPSAAKAGCWAMMHMVAESLMFVLHSAAPVDEDQSRKTAAYSNLLLILDAFGAAGRQGLFALPALLICTEYPTRPKLSVSRWWNQARECWGLGEVQIADAAAALRISRQSAPVASSLPYGEPLSHQRSGSGEVQGQRQPLPRHHASASGSMLPSLGSLPLPGLRLSPPTSNGARSEAGERPSLSPIGAISSPTDLPSWRTGNSQGRGSPASTEQDGGRSPTQANSFELYASNAMRSPPPGSTMRSGALGASSDPRSAWSPITSLRGEKRTISNVSQ</sequence>
<feature type="compositionally biased region" description="Polar residues" evidence="6">
    <location>
        <begin position="24"/>
        <end position="37"/>
    </location>
</feature>
<dbReference type="InterPro" id="IPR036864">
    <property type="entry name" value="Zn2-C6_fun-type_DNA-bd_sf"/>
</dbReference>
<dbReference type="CDD" id="cd00067">
    <property type="entry name" value="GAL4"/>
    <property type="match status" value="1"/>
</dbReference>
<name>A0A061H7J7_9BASI</name>
<dbReference type="GO" id="GO:0006351">
    <property type="term" value="P:DNA-templated transcription"/>
    <property type="evidence" value="ECO:0007669"/>
    <property type="project" value="InterPro"/>
</dbReference>
<feature type="region of interest" description="Disordered" evidence="6">
    <location>
        <begin position="24"/>
        <end position="76"/>
    </location>
</feature>
<evidence type="ECO:0000256" key="3">
    <source>
        <dbReference type="ARBA" id="ARBA00023015"/>
    </source>
</evidence>
<dbReference type="PANTHER" id="PTHR47338:SF5">
    <property type="entry name" value="ZN(II)2CYS6 TRANSCRIPTION FACTOR (EUROFUNG)"/>
    <property type="match status" value="1"/>
</dbReference>
<feature type="compositionally biased region" description="Low complexity" evidence="6">
    <location>
        <begin position="690"/>
        <end position="712"/>
    </location>
</feature>
<dbReference type="CDD" id="cd12148">
    <property type="entry name" value="fungal_TF_MHR"/>
    <property type="match status" value="1"/>
</dbReference>
<dbReference type="HOGENOM" id="CLU_344873_0_0_1"/>
<evidence type="ECO:0000259" key="7">
    <source>
        <dbReference type="PROSITE" id="PS50048"/>
    </source>
</evidence>
<feature type="compositionally biased region" description="Low complexity" evidence="6">
    <location>
        <begin position="142"/>
        <end position="163"/>
    </location>
</feature>
<protein>
    <recommendedName>
        <fullName evidence="7">Zn(2)-C6 fungal-type domain-containing protein</fullName>
    </recommendedName>
</protein>
<feature type="region of interest" description="Disordered" evidence="6">
    <location>
        <begin position="659"/>
        <end position="820"/>
    </location>
</feature>
<proteinExistence type="predicted"/>
<evidence type="ECO:0000313" key="9">
    <source>
        <dbReference type="Proteomes" id="UP000053664"/>
    </source>
</evidence>
<dbReference type="InterPro" id="IPR001138">
    <property type="entry name" value="Zn2Cys6_DnaBD"/>
</dbReference>
<dbReference type="InterPro" id="IPR050815">
    <property type="entry name" value="TF_fung"/>
</dbReference>
<dbReference type="eggNOG" id="ENOG502S24A">
    <property type="taxonomic scope" value="Eukaryota"/>
</dbReference>
<dbReference type="GO" id="GO:0003677">
    <property type="term" value="F:DNA binding"/>
    <property type="evidence" value="ECO:0007669"/>
    <property type="project" value="InterPro"/>
</dbReference>
<feature type="compositionally biased region" description="Polar residues" evidence="6">
    <location>
        <begin position="669"/>
        <end position="681"/>
    </location>
</feature>
<reference evidence="8 9" key="1">
    <citation type="journal article" date="2013" name="Plant Cell">
        <title>The transition from a phytopathogenic smut ancestor to an anamorphic biocontrol agent deciphered by comparative whole-genome analysis.</title>
        <authorList>
            <person name="Lefebvre F."/>
            <person name="Joly D.L."/>
            <person name="Labbe C."/>
            <person name="Teichmann B."/>
            <person name="Linning R."/>
            <person name="Belzile F."/>
            <person name="Bakkeren G."/>
            <person name="Belanger R.R."/>
        </authorList>
    </citation>
    <scope>NUCLEOTIDE SEQUENCE [LARGE SCALE GENOMIC DNA]</scope>
    <source>
        <strain evidence="8 9">PF-1</strain>
    </source>
</reference>
<evidence type="ECO:0000313" key="8">
    <source>
        <dbReference type="EMBL" id="EPQ28593.1"/>
    </source>
</evidence>
<feature type="compositionally biased region" description="Low complexity" evidence="6">
    <location>
        <begin position="38"/>
        <end position="57"/>
    </location>
</feature>
<feature type="region of interest" description="Disordered" evidence="6">
    <location>
        <begin position="209"/>
        <end position="249"/>
    </location>
</feature>
<dbReference type="GO" id="GO:0008270">
    <property type="term" value="F:zinc ion binding"/>
    <property type="evidence" value="ECO:0007669"/>
    <property type="project" value="InterPro"/>
</dbReference>
<dbReference type="InterPro" id="IPR007219">
    <property type="entry name" value="XnlR_reg_dom"/>
</dbReference>
<evidence type="ECO:0000256" key="1">
    <source>
        <dbReference type="ARBA" id="ARBA00004123"/>
    </source>
</evidence>